<feature type="region of interest" description="Disordered" evidence="6">
    <location>
        <begin position="320"/>
        <end position="345"/>
    </location>
</feature>
<evidence type="ECO:0000256" key="3">
    <source>
        <dbReference type="ARBA" id="ARBA00022478"/>
    </source>
</evidence>
<evidence type="ECO:0000256" key="4">
    <source>
        <dbReference type="ARBA" id="ARBA00023163"/>
    </source>
</evidence>
<evidence type="ECO:0000313" key="7">
    <source>
        <dbReference type="EMBL" id="CAD8648351.1"/>
    </source>
</evidence>
<dbReference type="Pfam" id="PF06870">
    <property type="entry name" value="RNA_pol_I_A49"/>
    <property type="match status" value="1"/>
</dbReference>
<dbReference type="AlphaFoldDB" id="A0A7S0MU83"/>
<comment type="similarity">
    <text evidence="2">Belongs to the eukaryotic RPA49/POLR1E RNA polymerase subunit family.</text>
</comment>
<evidence type="ECO:0000256" key="6">
    <source>
        <dbReference type="SAM" id="MobiDB-lite"/>
    </source>
</evidence>
<keyword evidence="5" id="KW-0539">Nucleus</keyword>
<dbReference type="GO" id="GO:0005730">
    <property type="term" value="C:nucleolus"/>
    <property type="evidence" value="ECO:0007669"/>
    <property type="project" value="UniProtKB-SubCell"/>
</dbReference>
<keyword evidence="4" id="KW-0804">Transcription</keyword>
<evidence type="ECO:0008006" key="8">
    <source>
        <dbReference type="Google" id="ProtNLM"/>
    </source>
</evidence>
<feature type="region of interest" description="Disordered" evidence="6">
    <location>
        <begin position="422"/>
        <end position="443"/>
    </location>
</feature>
<dbReference type="GO" id="GO:0006351">
    <property type="term" value="P:DNA-templated transcription"/>
    <property type="evidence" value="ECO:0007669"/>
    <property type="project" value="InterPro"/>
</dbReference>
<dbReference type="EMBL" id="HBFA01001121">
    <property type="protein sequence ID" value="CAD8648351.1"/>
    <property type="molecule type" value="Transcribed_RNA"/>
</dbReference>
<proteinExistence type="inferred from homology"/>
<comment type="subcellular location">
    <subcellularLocation>
        <location evidence="1">Nucleus</location>
        <location evidence="1">Nucleolus</location>
    </subcellularLocation>
</comment>
<evidence type="ECO:0000256" key="2">
    <source>
        <dbReference type="ARBA" id="ARBA00009430"/>
    </source>
</evidence>
<evidence type="ECO:0000256" key="1">
    <source>
        <dbReference type="ARBA" id="ARBA00004604"/>
    </source>
</evidence>
<protein>
    <recommendedName>
        <fullName evidence="8">DNA-directed RNA polymerase I subunit RPA49</fullName>
    </recommendedName>
</protein>
<keyword evidence="3" id="KW-0240">DNA-directed RNA polymerase</keyword>
<organism evidence="7">
    <name type="scientific">Pyramimonas obovata</name>
    <dbReference type="NCBI Taxonomy" id="1411642"/>
    <lineage>
        <taxon>Eukaryota</taxon>
        <taxon>Viridiplantae</taxon>
        <taxon>Chlorophyta</taxon>
        <taxon>Pyramimonadophyceae</taxon>
        <taxon>Pyramimonadales</taxon>
        <taxon>Pyramimonadaceae</taxon>
        <taxon>Pyramimonas</taxon>
        <taxon>Pyramimonas incertae sedis</taxon>
    </lineage>
</organism>
<accession>A0A7S0MU83</accession>
<name>A0A7S0MU83_9CHLO</name>
<dbReference type="GO" id="GO:0003677">
    <property type="term" value="F:DNA binding"/>
    <property type="evidence" value="ECO:0007669"/>
    <property type="project" value="InterPro"/>
</dbReference>
<sequence length="443" mass="49606">MTKRRREVEAKVEVVSGREAGKDGPYVMYYASGFDPVKHAKEYKMSAYRKGKTNQMELIGETETVNYVGQNYAGECMGQQTSKYVVGVYDEEAGTLKLLPMGGGKVFRMTPRVVGLSYEAPEYVPVPEGETREDMISRANSLAKSFGRENLQRKREERKVGRIEEKHMTAKNLVQSDLIEAAKTEVGSDEIYNRASDVRNIPPHDKTATTAEDAYPLDLVITRPEQAALKELAGRLGRNSVDTLKESGKIHSLVLHYLEIAKEQGKPGKRTLTCLAYLNALLSLYKGPVLLREKDLKELNLPEGLTKHALTKFAEERAAAAAQPNDISDTAPVQKAEDRERPMSYQRTSSKKDLLMCYILLLCLMVSDFAVETAHLLQEFKVSQKQMTLYFSELGCVVNKARPSEEDEDAPKTMRARLVLKGGKTLNELLPERRPRPKAGGKK</sequence>
<dbReference type="PANTHER" id="PTHR14440">
    <property type="entry name" value="DNA-DIRECTED RNA POLYMERASE I SUBUNIT RPA49"/>
    <property type="match status" value="1"/>
</dbReference>
<evidence type="ECO:0000256" key="5">
    <source>
        <dbReference type="ARBA" id="ARBA00023242"/>
    </source>
</evidence>
<reference evidence="7" key="1">
    <citation type="submission" date="2021-01" db="EMBL/GenBank/DDBJ databases">
        <authorList>
            <person name="Corre E."/>
            <person name="Pelletier E."/>
            <person name="Niang G."/>
            <person name="Scheremetjew M."/>
            <person name="Finn R."/>
            <person name="Kale V."/>
            <person name="Holt S."/>
            <person name="Cochrane G."/>
            <person name="Meng A."/>
            <person name="Brown T."/>
            <person name="Cohen L."/>
        </authorList>
    </citation>
    <scope>NUCLEOTIDE SEQUENCE</scope>
    <source>
        <strain evidence="7">CCMP722</strain>
    </source>
</reference>
<gene>
    <name evidence="7" type="ORF">POBO1169_LOCUS521</name>
</gene>
<dbReference type="InterPro" id="IPR009668">
    <property type="entry name" value="RNA_pol-assoc_fac_A49-like"/>
</dbReference>
<dbReference type="GO" id="GO:0000428">
    <property type="term" value="C:DNA-directed RNA polymerase complex"/>
    <property type="evidence" value="ECO:0007669"/>
    <property type="project" value="UniProtKB-KW"/>
</dbReference>